<sequence>MDLVICTRARDLDVAACSEGQGQAIPIARRKCCRGKVYANLHKLLIQQEKNECLETFKKYPTFEESRIENLR</sequence>
<reference evidence="1 2" key="1">
    <citation type="submission" date="2021-06" db="EMBL/GenBank/DDBJ databases">
        <title>Caerostris extrusa draft genome.</title>
        <authorList>
            <person name="Kono N."/>
            <person name="Arakawa K."/>
        </authorList>
    </citation>
    <scope>NUCLEOTIDE SEQUENCE [LARGE SCALE GENOMIC DNA]</scope>
</reference>
<dbReference type="EMBL" id="BPLR01001364">
    <property type="protein sequence ID" value="GIZ01892.1"/>
    <property type="molecule type" value="Genomic_DNA"/>
</dbReference>
<accession>A0AAV4Y3H2</accession>
<dbReference type="Proteomes" id="UP001054945">
    <property type="component" value="Unassembled WGS sequence"/>
</dbReference>
<keyword evidence="2" id="KW-1185">Reference proteome</keyword>
<evidence type="ECO:0000313" key="1">
    <source>
        <dbReference type="EMBL" id="GIZ01892.1"/>
    </source>
</evidence>
<proteinExistence type="predicted"/>
<evidence type="ECO:0000313" key="2">
    <source>
        <dbReference type="Proteomes" id="UP001054945"/>
    </source>
</evidence>
<protein>
    <submittedName>
        <fullName evidence="1">Uncharacterized protein</fullName>
    </submittedName>
</protein>
<comment type="caution">
    <text evidence="1">The sequence shown here is derived from an EMBL/GenBank/DDBJ whole genome shotgun (WGS) entry which is preliminary data.</text>
</comment>
<gene>
    <name evidence="1" type="ORF">CEXT_732281</name>
</gene>
<organism evidence="1 2">
    <name type="scientific">Caerostris extrusa</name>
    <name type="common">Bark spider</name>
    <name type="synonym">Caerostris bankana</name>
    <dbReference type="NCBI Taxonomy" id="172846"/>
    <lineage>
        <taxon>Eukaryota</taxon>
        <taxon>Metazoa</taxon>
        <taxon>Ecdysozoa</taxon>
        <taxon>Arthropoda</taxon>
        <taxon>Chelicerata</taxon>
        <taxon>Arachnida</taxon>
        <taxon>Araneae</taxon>
        <taxon>Araneomorphae</taxon>
        <taxon>Entelegynae</taxon>
        <taxon>Araneoidea</taxon>
        <taxon>Araneidae</taxon>
        <taxon>Caerostris</taxon>
    </lineage>
</organism>
<dbReference type="AlphaFoldDB" id="A0AAV4Y3H2"/>
<name>A0AAV4Y3H2_CAEEX</name>